<feature type="compositionally biased region" description="Basic and acidic residues" evidence="1">
    <location>
        <begin position="168"/>
        <end position="181"/>
    </location>
</feature>
<accession>A0ABY7CID6</accession>
<keyword evidence="3" id="KW-1185">Reference proteome</keyword>
<evidence type="ECO:0000313" key="2">
    <source>
        <dbReference type="EMBL" id="WAQ84247.1"/>
    </source>
</evidence>
<protein>
    <recommendedName>
        <fullName evidence="4">Calponin-homology (CH) domain-containing protein</fullName>
    </recommendedName>
</protein>
<dbReference type="RefSeq" id="XP_053019802.1">
    <property type="nucleotide sequence ID" value="XM_053168611.1"/>
</dbReference>
<feature type="region of interest" description="Disordered" evidence="1">
    <location>
        <begin position="136"/>
        <end position="200"/>
    </location>
</feature>
<dbReference type="GeneID" id="77809506"/>
<evidence type="ECO:0000256" key="1">
    <source>
        <dbReference type="SAM" id="MobiDB-lite"/>
    </source>
</evidence>
<name>A0ABY7CID6_9BASI</name>
<dbReference type="Proteomes" id="UP001164743">
    <property type="component" value="Chromosome 4A"/>
</dbReference>
<dbReference type="Gene3D" id="1.10.418.10">
    <property type="entry name" value="Calponin-like domain"/>
    <property type="match status" value="1"/>
</dbReference>
<sequence length="200" mass="21551">MLMGLQSPAHWLAAAAESPNGSLGNHNLNDLQLGAASGPARRPPPRTSRAPSAEASTEHAVPVALQTDELSASDQDLLSWINNKIRARKSATTSEFSGSIRNSHVLVRLIEALTRADSSLSIRDFLGASHLTQLELHRPAGPDTPSGTKPQPVPFPTSNDSHAFGFELELRLGSQREHHGNDATNTAMKPIASKEFRYPR</sequence>
<feature type="region of interest" description="Disordered" evidence="1">
    <location>
        <begin position="23"/>
        <end position="59"/>
    </location>
</feature>
<dbReference type="EMBL" id="CP110424">
    <property type="protein sequence ID" value="WAQ84247.1"/>
    <property type="molecule type" value="Genomic_DNA"/>
</dbReference>
<evidence type="ECO:0008006" key="4">
    <source>
        <dbReference type="Google" id="ProtNLM"/>
    </source>
</evidence>
<proteinExistence type="predicted"/>
<dbReference type="SUPFAM" id="SSF47576">
    <property type="entry name" value="Calponin-homology domain, CH-domain"/>
    <property type="match status" value="1"/>
</dbReference>
<evidence type="ECO:0000313" key="3">
    <source>
        <dbReference type="Proteomes" id="UP001164743"/>
    </source>
</evidence>
<dbReference type="InterPro" id="IPR036872">
    <property type="entry name" value="CH_dom_sf"/>
</dbReference>
<organism evidence="2 3">
    <name type="scientific">Puccinia triticina</name>
    <dbReference type="NCBI Taxonomy" id="208348"/>
    <lineage>
        <taxon>Eukaryota</taxon>
        <taxon>Fungi</taxon>
        <taxon>Dikarya</taxon>
        <taxon>Basidiomycota</taxon>
        <taxon>Pucciniomycotina</taxon>
        <taxon>Pucciniomycetes</taxon>
        <taxon>Pucciniales</taxon>
        <taxon>Pucciniaceae</taxon>
        <taxon>Puccinia</taxon>
    </lineage>
</organism>
<gene>
    <name evidence="2" type="ORF">PtA15_4A700</name>
</gene>
<reference evidence="2" key="1">
    <citation type="submission" date="2022-10" db="EMBL/GenBank/DDBJ databases">
        <title>Puccinia triticina Genome sequencing and assembly.</title>
        <authorList>
            <person name="Li C."/>
        </authorList>
    </citation>
    <scope>NUCLEOTIDE SEQUENCE</scope>
    <source>
        <strain evidence="2">Pt15</strain>
    </source>
</reference>